<gene>
    <name evidence="1" type="ORF">BWK73_52445</name>
</gene>
<reference evidence="1 2" key="1">
    <citation type="submission" date="2017-01" db="EMBL/GenBank/DDBJ databases">
        <title>Novel large sulfur bacteria in the metagenomes of groundwater-fed chemosynthetic microbial mats in the Lake Huron basin.</title>
        <authorList>
            <person name="Sharrar A.M."/>
            <person name="Flood B.E."/>
            <person name="Bailey J.V."/>
            <person name="Jones D.S."/>
            <person name="Biddanda B."/>
            <person name="Ruberg S.A."/>
            <person name="Marcus D.N."/>
            <person name="Dick G.J."/>
        </authorList>
    </citation>
    <scope>NUCLEOTIDE SEQUENCE [LARGE SCALE GENOMIC DNA]</scope>
    <source>
        <strain evidence="1">A8</strain>
    </source>
</reference>
<evidence type="ECO:0000313" key="1">
    <source>
        <dbReference type="EMBL" id="OQW98449.1"/>
    </source>
</evidence>
<accession>A0A1Y1Q7H2</accession>
<comment type="caution">
    <text evidence="1">The sequence shown here is derived from an EMBL/GenBank/DDBJ whole genome shotgun (WGS) entry which is preliminary data.</text>
</comment>
<evidence type="ECO:0000313" key="2">
    <source>
        <dbReference type="Proteomes" id="UP000192491"/>
    </source>
</evidence>
<name>A0A1Y1Q7H2_9GAMM</name>
<protein>
    <submittedName>
        <fullName evidence="1">Uncharacterized protein</fullName>
    </submittedName>
</protein>
<dbReference type="EMBL" id="MTEJ01000751">
    <property type="protein sequence ID" value="OQW98449.1"/>
    <property type="molecule type" value="Genomic_DNA"/>
</dbReference>
<dbReference type="AlphaFoldDB" id="A0A1Y1Q7H2"/>
<dbReference type="Proteomes" id="UP000192491">
    <property type="component" value="Unassembled WGS sequence"/>
</dbReference>
<organism evidence="1 2">
    <name type="scientific">Thiothrix lacustris</name>
    <dbReference type="NCBI Taxonomy" id="525917"/>
    <lineage>
        <taxon>Bacteria</taxon>
        <taxon>Pseudomonadati</taxon>
        <taxon>Pseudomonadota</taxon>
        <taxon>Gammaproteobacteria</taxon>
        <taxon>Thiotrichales</taxon>
        <taxon>Thiotrichaceae</taxon>
        <taxon>Thiothrix</taxon>
    </lineage>
</organism>
<sequence>MENKRTITEEVHKQQRELISIIFDEVEKKRNELKAPYEDEYRTLGFSYEWENYDSLAWYYILCEEYNDIMKKIENRSNVSAVDILDVLARKVYPISLPAPIWNIFVVLRMKELTIISRDLDSQIASTDNKIFHQKSVLKKTIYKNKSKLGGKMSIYTGAVDELKKANELYLNMRDSINKDGNKKIFYMNVRDIFRSFTGEVDINKIATKPDDKTIRKWMKAWESQCGKR</sequence>
<proteinExistence type="predicted"/>